<evidence type="ECO:0008006" key="4">
    <source>
        <dbReference type="Google" id="ProtNLM"/>
    </source>
</evidence>
<protein>
    <recommendedName>
        <fullName evidence="4">DUF4129 domain-containing protein</fullName>
    </recommendedName>
</protein>
<reference evidence="2 3" key="1">
    <citation type="submission" date="2024-02" db="EMBL/GenBank/DDBJ databases">
        <title>Haloferula sargassicola NBRC 104335.</title>
        <authorList>
            <person name="Ichikawa N."/>
            <person name="Katano-Makiyama Y."/>
            <person name="Hidaka K."/>
        </authorList>
    </citation>
    <scope>NUCLEOTIDE SEQUENCE [LARGE SCALE GENOMIC DNA]</scope>
    <source>
        <strain evidence="2 3">NBRC 104335</strain>
    </source>
</reference>
<accession>A0ABP9USN9</accession>
<sequence>MLSPHHRLFVIRATAVALVVAALALWKTGRPGEPSGSPTPGVIPPARQRAEGPGTRGPLSHEVVTRMGGDDWQARFTRDDGGVSAENREAIVELAGELQWALSHGAEPDGPDAQVYVETILTLANDRSAE</sequence>
<name>A0ABP9USN9_9BACT</name>
<organism evidence="2 3">
    <name type="scientific">Haloferula sargassicola</name>
    <dbReference type="NCBI Taxonomy" id="490096"/>
    <lineage>
        <taxon>Bacteria</taxon>
        <taxon>Pseudomonadati</taxon>
        <taxon>Verrucomicrobiota</taxon>
        <taxon>Verrucomicrobiia</taxon>
        <taxon>Verrucomicrobiales</taxon>
        <taxon>Verrucomicrobiaceae</taxon>
        <taxon>Haloferula</taxon>
    </lineage>
</organism>
<evidence type="ECO:0000256" key="1">
    <source>
        <dbReference type="SAM" id="MobiDB-lite"/>
    </source>
</evidence>
<proteinExistence type="predicted"/>
<dbReference type="EMBL" id="BAABRI010000014">
    <property type="protein sequence ID" value="GAA5483391.1"/>
    <property type="molecule type" value="Genomic_DNA"/>
</dbReference>
<comment type="caution">
    <text evidence="2">The sequence shown here is derived from an EMBL/GenBank/DDBJ whole genome shotgun (WGS) entry which is preliminary data.</text>
</comment>
<dbReference type="Proteomes" id="UP001476282">
    <property type="component" value="Unassembled WGS sequence"/>
</dbReference>
<evidence type="ECO:0000313" key="2">
    <source>
        <dbReference type="EMBL" id="GAA5483391.1"/>
    </source>
</evidence>
<feature type="region of interest" description="Disordered" evidence="1">
    <location>
        <begin position="28"/>
        <end position="62"/>
    </location>
</feature>
<keyword evidence="3" id="KW-1185">Reference proteome</keyword>
<evidence type="ECO:0000313" key="3">
    <source>
        <dbReference type="Proteomes" id="UP001476282"/>
    </source>
</evidence>
<gene>
    <name evidence="2" type="ORF">Hsar01_02622</name>
</gene>